<protein>
    <submittedName>
        <fullName evidence="2">Peroxisomal membrane protein Lpx1p</fullName>
    </submittedName>
</protein>
<dbReference type="SUPFAM" id="SSF53474">
    <property type="entry name" value="alpha/beta-Hydrolases"/>
    <property type="match status" value="1"/>
</dbReference>
<comment type="caution">
    <text evidence="2">The sequence shown here is derived from an EMBL/GenBank/DDBJ whole genome shotgun (WGS) entry which is preliminary data.</text>
</comment>
<dbReference type="Proteomes" id="UP000837801">
    <property type="component" value="Unassembled WGS sequence"/>
</dbReference>
<dbReference type="Gene3D" id="3.40.50.1820">
    <property type="entry name" value="alpha/beta hydrolase"/>
    <property type="match status" value="1"/>
</dbReference>
<reference evidence="2" key="1">
    <citation type="submission" date="2022-03" db="EMBL/GenBank/DDBJ databases">
        <authorList>
            <person name="Legras J.-L."/>
            <person name="Devillers H."/>
            <person name="Grondin C."/>
        </authorList>
    </citation>
    <scope>NUCLEOTIDE SEQUENCE</scope>
    <source>
        <strain evidence="2">CLIB 1423</strain>
    </source>
</reference>
<organism evidence="2 3">
    <name type="scientific">[Candida] railenensis</name>
    <dbReference type="NCBI Taxonomy" id="45579"/>
    <lineage>
        <taxon>Eukaryota</taxon>
        <taxon>Fungi</taxon>
        <taxon>Dikarya</taxon>
        <taxon>Ascomycota</taxon>
        <taxon>Saccharomycotina</taxon>
        <taxon>Pichiomycetes</taxon>
        <taxon>Debaryomycetaceae</taxon>
        <taxon>Kurtzmaniella</taxon>
    </lineage>
</organism>
<evidence type="ECO:0000259" key="1">
    <source>
        <dbReference type="Pfam" id="PF12697"/>
    </source>
</evidence>
<dbReference type="AlphaFoldDB" id="A0A9P0QQ50"/>
<keyword evidence="3" id="KW-1185">Reference proteome</keyword>
<name>A0A9P0QQ50_9ASCO</name>
<dbReference type="InterPro" id="IPR000073">
    <property type="entry name" value="AB_hydrolase_1"/>
</dbReference>
<dbReference type="OrthoDB" id="94039at2759"/>
<sequence>MYTSNKLVIPAAYPRQVGSTIFDAKLKLCYRKYTPNYETIQDKKILINLVFIHGTGMNKGIWKYHIENLYRLYNSESNSSGIGIGNVLTPDMVNHADSAALNQENLGEEMFDWIDGARDVVEMIKFEDGAFRNVGFKNINLLVGHSMGGFISLMTQYLNPGIFHAVVPLNLIMYYPEVEGMHQVSAAMFKDWANRGFMRDKFEIVNYDNRFEVSDAFFKKRSFYRKFHPMVLKYLLDDDIYEEGECLEARGDTTHVYTKTTVKDQLITYCSASVSVPIGMKLYKKVDIPVYYILSSEDNTLPDAKSFFVEQLKHVIRQIDCKGNHIVNGEDPDLIIKIIQEIIEERAKEDGSKIEELRPKEQVLDTQQAERVRRQAILREHFEKRTSIKL</sequence>
<dbReference type="EMBL" id="CAKXYY010000010">
    <property type="protein sequence ID" value="CAH2353450.1"/>
    <property type="molecule type" value="Genomic_DNA"/>
</dbReference>
<dbReference type="Pfam" id="PF12697">
    <property type="entry name" value="Abhydrolase_6"/>
    <property type="match status" value="1"/>
</dbReference>
<gene>
    <name evidence="2" type="ORF">CLIB1423_10S05270</name>
</gene>
<accession>A0A9P0QQ50</accession>
<proteinExistence type="predicted"/>
<feature type="domain" description="AB hydrolase-1" evidence="1">
    <location>
        <begin position="49"/>
        <end position="335"/>
    </location>
</feature>
<dbReference type="InterPro" id="IPR029058">
    <property type="entry name" value="AB_hydrolase_fold"/>
</dbReference>
<evidence type="ECO:0000313" key="3">
    <source>
        <dbReference type="Proteomes" id="UP000837801"/>
    </source>
</evidence>
<evidence type="ECO:0000313" key="2">
    <source>
        <dbReference type="EMBL" id="CAH2353450.1"/>
    </source>
</evidence>